<dbReference type="Proteomes" id="UP000001194">
    <property type="component" value="Unassembled WGS sequence"/>
</dbReference>
<gene>
    <name evidence="2" type="ORF">LACBIDRAFT_318281</name>
</gene>
<dbReference type="AlphaFoldDB" id="B0D6D4"/>
<dbReference type="RefSeq" id="XP_001879317.1">
    <property type="nucleotide sequence ID" value="XM_001879282.1"/>
</dbReference>
<protein>
    <submittedName>
        <fullName evidence="2">Predicted protein</fullName>
    </submittedName>
</protein>
<dbReference type="HOGENOM" id="CLU_1214952_0_0_1"/>
<feature type="compositionally biased region" description="Low complexity" evidence="1">
    <location>
        <begin position="204"/>
        <end position="221"/>
    </location>
</feature>
<evidence type="ECO:0000313" key="3">
    <source>
        <dbReference type="Proteomes" id="UP000001194"/>
    </source>
</evidence>
<accession>B0D6D4</accession>
<evidence type="ECO:0000256" key="1">
    <source>
        <dbReference type="SAM" id="MobiDB-lite"/>
    </source>
</evidence>
<reference evidence="2 3" key="1">
    <citation type="journal article" date="2008" name="Nature">
        <title>The genome of Laccaria bicolor provides insights into mycorrhizal symbiosis.</title>
        <authorList>
            <person name="Martin F."/>
            <person name="Aerts A."/>
            <person name="Ahren D."/>
            <person name="Brun A."/>
            <person name="Danchin E.G.J."/>
            <person name="Duchaussoy F."/>
            <person name="Gibon J."/>
            <person name="Kohler A."/>
            <person name="Lindquist E."/>
            <person name="Pereda V."/>
            <person name="Salamov A."/>
            <person name="Shapiro H.J."/>
            <person name="Wuyts J."/>
            <person name="Blaudez D."/>
            <person name="Buee M."/>
            <person name="Brokstein P."/>
            <person name="Canbaeck B."/>
            <person name="Cohen D."/>
            <person name="Courty P.E."/>
            <person name="Coutinho P.M."/>
            <person name="Delaruelle C."/>
            <person name="Detter J.C."/>
            <person name="Deveau A."/>
            <person name="DiFazio S."/>
            <person name="Duplessis S."/>
            <person name="Fraissinet-Tachet L."/>
            <person name="Lucic E."/>
            <person name="Frey-Klett P."/>
            <person name="Fourrey C."/>
            <person name="Feussner I."/>
            <person name="Gay G."/>
            <person name="Grimwood J."/>
            <person name="Hoegger P.J."/>
            <person name="Jain P."/>
            <person name="Kilaru S."/>
            <person name="Labbe J."/>
            <person name="Lin Y.C."/>
            <person name="Legue V."/>
            <person name="Le Tacon F."/>
            <person name="Marmeisse R."/>
            <person name="Melayah D."/>
            <person name="Montanini B."/>
            <person name="Muratet M."/>
            <person name="Nehls U."/>
            <person name="Niculita-Hirzel H."/>
            <person name="Oudot-Le Secq M.P."/>
            <person name="Peter M."/>
            <person name="Quesneville H."/>
            <person name="Rajashekar B."/>
            <person name="Reich M."/>
            <person name="Rouhier N."/>
            <person name="Schmutz J."/>
            <person name="Yin T."/>
            <person name="Chalot M."/>
            <person name="Henrissat B."/>
            <person name="Kuees U."/>
            <person name="Lucas S."/>
            <person name="Van de Peer Y."/>
            <person name="Podila G.K."/>
            <person name="Polle A."/>
            <person name="Pukkila P.J."/>
            <person name="Richardson P.M."/>
            <person name="Rouze P."/>
            <person name="Sanders I.R."/>
            <person name="Stajich J.E."/>
            <person name="Tunlid A."/>
            <person name="Tuskan G."/>
            <person name="Grigoriev I.V."/>
        </authorList>
    </citation>
    <scope>NUCLEOTIDE SEQUENCE [LARGE SCALE GENOMIC DNA]</scope>
    <source>
        <strain evidence="3">S238N-H82 / ATCC MYA-4686</strain>
    </source>
</reference>
<dbReference type="InParanoid" id="B0D6D4"/>
<keyword evidence="3" id="KW-1185">Reference proteome</keyword>
<dbReference type="GeneID" id="6075203"/>
<dbReference type="KEGG" id="lbc:LACBIDRAFT_318281"/>
<name>B0D6D4_LACBS</name>
<dbReference type="EMBL" id="DS547098">
    <property type="protein sequence ID" value="EDR09932.1"/>
    <property type="molecule type" value="Genomic_DNA"/>
</dbReference>
<feature type="compositionally biased region" description="Basic and acidic residues" evidence="1">
    <location>
        <begin position="154"/>
        <end position="165"/>
    </location>
</feature>
<feature type="compositionally biased region" description="Low complexity" evidence="1">
    <location>
        <begin position="177"/>
        <end position="189"/>
    </location>
</feature>
<sequence length="228" mass="25059">MIGTPRHRSLTQYPAAISSVKRWSYSNPRAAVPGLRAFLCNNSCLVSMGSPSCPFCRKPFVANRIVKLHVDRPTSEQGIVDVELLRRLDAEEEKRQAELESAMEQSKQRKRALRESLERPQLLQKKREEEVEALKQQPPTVAGKTASGVVPSPREIRVDEVDQLRGESSTQCRGGYSRWAPRSSAAPSSTQFGRGEAGGGGGAEAAWRNGWQVSSSSNSDASSEDESF</sequence>
<proteinExistence type="predicted"/>
<evidence type="ECO:0000313" key="2">
    <source>
        <dbReference type="EMBL" id="EDR09932.1"/>
    </source>
</evidence>
<organism evidence="3">
    <name type="scientific">Laccaria bicolor (strain S238N-H82 / ATCC MYA-4686)</name>
    <name type="common">Bicoloured deceiver</name>
    <name type="synonym">Laccaria laccata var. bicolor</name>
    <dbReference type="NCBI Taxonomy" id="486041"/>
    <lineage>
        <taxon>Eukaryota</taxon>
        <taxon>Fungi</taxon>
        <taxon>Dikarya</taxon>
        <taxon>Basidiomycota</taxon>
        <taxon>Agaricomycotina</taxon>
        <taxon>Agaricomycetes</taxon>
        <taxon>Agaricomycetidae</taxon>
        <taxon>Agaricales</taxon>
        <taxon>Agaricineae</taxon>
        <taxon>Hydnangiaceae</taxon>
        <taxon>Laccaria</taxon>
    </lineage>
</organism>
<feature type="region of interest" description="Disordered" evidence="1">
    <location>
        <begin position="98"/>
        <end position="228"/>
    </location>
</feature>